<organism evidence="1 2">
    <name type="scientific">Dictyobacter formicarum</name>
    <dbReference type="NCBI Taxonomy" id="2778368"/>
    <lineage>
        <taxon>Bacteria</taxon>
        <taxon>Bacillati</taxon>
        <taxon>Chloroflexota</taxon>
        <taxon>Ktedonobacteria</taxon>
        <taxon>Ktedonobacterales</taxon>
        <taxon>Dictyobacteraceae</taxon>
        <taxon>Dictyobacter</taxon>
    </lineage>
</organism>
<dbReference type="EMBL" id="BNJJ01000002">
    <property type="protein sequence ID" value="GHO82670.1"/>
    <property type="molecule type" value="Genomic_DNA"/>
</dbReference>
<sequence length="100" mass="11860">MIQEVAGSRREQFEAFCQHVGMTQVQIQVVQLLRSEFLLVTLHTRDLPYALRELTNSTRPFEYWLREQFQRLLGWSFQEALPNRSHDLIFLWPGDSVDPP</sequence>
<dbReference type="Proteomes" id="UP000635565">
    <property type="component" value="Unassembled WGS sequence"/>
</dbReference>
<gene>
    <name evidence="1" type="ORF">KSZ_06760</name>
</gene>
<evidence type="ECO:0000313" key="1">
    <source>
        <dbReference type="EMBL" id="GHO82670.1"/>
    </source>
</evidence>
<name>A0ABQ3V970_9CHLR</name>
<reference evidence="1 2" key="1">
    <citation type="journal article" date="2021" name="Int. J. Syst. Evol. Microbiol.">
        <title>Reticulibacter mediterranei gen. nov., sp. nov., within the new family Reticulibacteraceae fam. nov., and Ktedonospora formicarum gen. nov., sp. nov., Ktedonobacter robiniae sp. nov., Dictyobacter formicarum sp. nov. and Dictyobacter arantiisoli sp. nov., belonging to the class Ktedonobacteria.</title>
        <authorList>
            <person name="Yabe S."/>
            <person name="Zheng Y."/>
            <person name="Wang C.M."/>
            <person name="Sakai Y."/>
            <person name="Abe K."/>
            <person name="Yokota A."/>
            <person name="Donadio S."/>
            <person name="Cavaletti L."/>
            <person name="Monciardini P."/>
        </authorList>
    </citation>
    <scope>NUCLEOTIDE SEQUENCE [LARGE SCALE GENOMIC DNA]</scope>
    <source>
        <strain evidence="1 2">SOSP1-9</strain>
    </source>
</reference>
<protein>
    <submittedName>
        <fullName evidence="1">Uncharacterized protein</fullName>
    </submittedName>
</protein>
<evidence type="ECO:0000313" key="2">
    <source>
        <dbReference type="Proteomes" id="UP000635565"/>
    </source>
</evidence>
<comment type="caution">
    <text evidence="1">The sequence shown here is derived from an EMBL/GenBank/DDBJ whole genome shotgun (WGS) entry which is preliminary data.</text>
</comment>
<keyword evidence="2" id="KW-1185">Reference proteome</keyword>
<accession>A0ABQ3V970</accession>
<proteinExistence type="predicted"/>